<reference evidence="2" key="1">
    <citation type="submission" date="2016-11" db="EMBL/GenBank/DDBJ databases">
        <authorList>
            <person name="Varghese N."/>
            <person name="Submissions S."/>
        </authorList>
    </citation>
    <scope>NUCLEOTIDE SEQUENCE [LARGE SCALE GENOMIC DNA]</scope>
    <source>
        <strain evidence="2">DSM 26134</strain>
    </source>
</reference>
<dbReference type="RefSeq" id="WP_073124785.1">
    <property type="nucleotide sequence ID" value="NZ_FRAA01000009.1"/>
</dbReference>
<dbReference type="PANTHER" id="PTHR41791">
    <property type="entry name" value="SSL7039 PROTEIN"/>
    <property type="match status" value="1"/>
</dbReference>
<dbReference type="PANTHER" id="PTHR41791:SF1">
    <property type="entry name" value="SSL7039 PROTEIN"/>
    <property type="match status" value="1"/>
</dbReference>
<dbReference type="InterPro" id="IPR014056">
    <property type="entry name" value="TypeIITA-like_toxin_pred"/>
</dbReference>
<dbReference type="InterPro" id="IPR009241">
    <property type="entry name" value="HigB-like"/>
</dbReference>
<evidence type="ECO:0000313" key="1">
    <source>
        <dbReference type="EMBL" id="SHK79597.1"/>
    </source>
</evidence>
<dbReference type="NCBIfam" id="TIGR02683">
    <property type="entry name" value="upstrm_HI1419"/>
    <property type="match status" value="1"/>
</dbReference>
<dbReference type="PIRSF" id="PIRSF028744">
    <property type="entry name" value="Addict_mod_HI1419"/>
    <property type="match status" value="1"/>
</dbReference>
<protein>
    <submittedName>
        <fullName evidence="1">Putative addiction module killer protein</fullName>
    </submittedName>
</protein>
<keyword evidence="2" id="KW-1185">Reference proteome</keyword>
<gene>
    <name evidence="1" type="ORF">SAMN04488028_10910</name>
</gene>
<dbReference type="EMBL" id="FRAA01000009">
    <property type="protein sequence ID" value="SHK79597.1"/>
    <property type="molecule type" value="Genomic_DNA"/>
</dbReference>
<name>A0A1M6VDI5_REIAG</name>
<sequence length="102" mass="12033">MYSIEKTGEFDKWLRKLKDKRAKAKILFRIQRIQEHGNFGDCEPVGQGISELRIHYAKGYRVYLKDVNGRIVFLLNGGEKSSQQKDIDKAKQLWLDYKNEIE</sequence>
<organism evidence="1 2">
    <name type="scientific">Reichenbachiella agariperforans</name>
    <dbReference type="NCBI Taxonomy" id="156994"/>
    <lineage>
        <taxon>Bacteria</taxon>
        <taxon>Pseudomonadati</taxon>
        <taxon>Bacteroidota</taxon>
        <taxon>Cytophagia</taxon>
        <taxon>Cytophagales</taxon>
        <taxon>Reichenbachiellaceae</taxon>
        <taxon>Reichenbachiella</taxon>
    </lineage>
</organism>
<accession>A0A1M6VDI5</accession>
<evidence type="ECO:0000313" key="2">
    <source>
        <dbReference type="Proteomes" id="UP000184474"/>
    </source>
</evidence>
<dbReference type="Proteomes" id="UP000184474">
    <property type="component" value="Unassembled WGS sequence"/>
</dbReference>
<dbReference type="STRING" id="156994.SAMN04488028_10910"/>
<dbReference type="AlphaFoldDB" id="A0A1M6VDI5"/>
<dbReference type="Pfam" id="PF05973">
    <property type="entry name" value="Gp49"/>
    <property type="match status" value="1"/>
</dbReference>
<proteinExistence type="predicted"/>